<dbReference type="Proteomes" id="UP000204179">
    <property type="component" value="Segment"/>
</dbReference>
<dbReference type="GeneID" id="26518660"/>
<accession>A0A0K1Y5Q7</accession>
<dbReference type="KEGG" id="vg:26518660"/>
<reference evidence="1 2" key="1">
    <citation type="submission" date="2015-07" db="EMBL/GenBank/DDBJ databases">
        <title>Isolation and characterization of JD18-a novel lytic bacteriophage for Klebsiella pneumoniae.</title>
        <authorList>
            <person name="Fan J."/>
            <person name="Zhang X."/>
            <person name="Guo X."/>
            <person name="He P."/>
            <person name="Zhang Y."/>
        </authorList>
    </citation>
    <scope>NUCLEOTIDE SEQUENCE [LARGE SCALE GENOMIC DNA]</scope>
</reference>
<organism evidence="1 2">
    <name type="scientific">Klebsiella phage JD18</name>
    <dbReference type="NCBI Taxonomy" id="1698360"/>
    <lineage>
        <taxon>Viruses</taxon>
        <taxon>Duplodnaviria</taxon>
        <taxon>Heunggongvirae</taxon>
        <taxon>Uroviricota</taxon>
        <taxon>Caudoviricetes</taxon>
        <taxon>Pantevenvirales</taxon>
        <taxon>Straboviridae</taxon>
        <taxon>Tevenvirinae</taxon>
        <taxon>Jiaodavirus</taxon>
        <taxon>Jiaodavirus jd18</taxon>
    </lineage>
</organism>
<evidence type="ECO:0000313" key="1">
    <source>
        <dbReference type="EMBL" id="AKY02116.1"/>
    </source>
</evidence>
<dbReference type="RefSeq" id="YP_009190826.1">
    <property type="nucleotide sequence ID" value="NC_028686.1"/>
</dbReference>
<dbReference type="EMBL" id="KT239446">
    <property type="protein sequence ID" value="AKY02116.1"/>
    <property type="molecule type" value="Genomic_DNA"/>
</dbReference>
<gene>
    <name evidence="1" type="ORF">JD18_245</name>
</gene>
<protein>
    <submittedName>
        <fullName evidence="1">Uncharacterized protein</fullName>
    </submittedName>
</protein>
<proteinExistence type="predicted"/>
<name>A0A0K1Y5Q7_9CAUD</name>
<keyword evidence="2" id="KW-1185">Reference proteome</keyword>
<sequence>MNTEALRREDEAKAYHKRVELLSAIKVEYTLQVRLKVLNSWADDLEVKHLEQAVMSTFNQDTSKPFSLSADFYTYGIITIKAKDRGDIISGVEYIESILGNRGEVVLA</sequence>
<evidence type="ECO:0000313" key="2">
    <source>
        <dbReference type="Proteomes" id="UP000204179"/>
    </source>
</evidence>